<sequence precursor="true">MKNVQQFAAMGVCSALLVACGGTEEVSAPQTTATLTSTTSSQAPASSEASSAPETSPEESSEPAPQETEVPSGEVTEVDPAAYAQGENYIFGYNVGGEKGECFISNRGVSCTGNAPENAPEIQMPPFARQQPKAIAAGPQGLYYTVFEGVPPAQAELAVGQKIQAGAGSCVAETPELLRCEAQGHAFSIQAPNRLIVPEGELTPVYEVQ</sequence>
<reference evidence="2 3" key="1">
    <citation type="submission" date="2018-11" db="EMBL/GenBank/DDBJ databases">
        <authorList>
            <person name="Kleinhagauer T."/>
            <person name="Glaeser S.P."/>
            <person name="Spergser J."/>
            <person name="Ruckert C."/>
            <person name="Kaempfer P."/>
            <person name="Busse H.-J."/>
        </authorList>
    </citation>
    <scope>NUCLEOTIDE SEQUENCE [LARGE SCALE GENOMIC DNA]</scope>
    <source>
        <strain evidence="2 3">W8</strain>
    </source>
</reference>
<evidence type="ECO:0000313" key="2">
    <source>
        <dbReference type="EMBL" id="AZA12021.1"/>
    </source>
</evidence>
<accession>A0A3G6J1T5</accession>
<keyword evidence="3" id="KW-1185">Reference proteome</keyword>
<organism evidence="2 3">
    <name type="scientific">Corynebacterium gerontici</name>
    <dbReference type="NCBI Taxonomy" id="2079234"/>
    <lineage>
        <taxon>Bacteria</taxon>
        <taxon>Bacillati</taxon>
        <taxon>Actinomycetota</taxon>
        <taxon>Actinomycetes</taxon>
        <taxon>Mycobacteriales</taxon>
        <taxon>Corynebacteriaceae</taxon>
        <taxon>Corynebacterium</taxon>
    </lineage>
</organism>
<dbReference type="Proteomes" id="UP000271587">
    <property type="component" value="Chromosome"/>
</dbReference>
<dbReference type="PROSITE" id="PS51257">
    <property type="entry name" value="PROKAR_LIPOPROTEIN"/>
    <property type="match status" value="1"/>
</dbReference>
<gene>
    <name evidence="2" type="ORF">CGERO_08650</name>
</gene>
<dbReference type="OrthoDB" id="4411665at2"/>
<dbReference type="RefSeq" id="WP_123935062.1">
    <property type="nucleotide sequence ID" value="NZ_CP033897.1"/>
</dbReference>
<name>A0A3G6J1T5_9CORY</name>
<feature type="region of interest" description="Disordered" evidence="1">
    <location>
        <begin position="25"/>
        <end position="74"/>
    </location>
</feature>
<proteinExistence type="predicted"/>
<evidence type="ECO:0000256" key="1">
    <source>
        <dbReference type="SAM" id="MobiDB-lite"/>
    </source>
</evidence>
<feature type="compositionally biased region" description="Low complexity" evidence="1">
    <location>
        <begin position="27"/>
        <end position="55"/>
    </location>
</feature>
<evidence type="ECO:0000313" key="3">
    <source>
        <dbReference type="Proteomes" id="UP000271587"/>
    </source>
</evidence>
<protein>
    <recommendedName>
        <fullName evidence="4">Lipoprotein</fullName>
    </recommendedName>
</protein>
<dbReference type="AlphaFoldDB" id="A0A3G6J1T5"/>
<dbReference type="EMBL" id="CP033897">
    <property type="protein sequence ID" value="AZA12021.1"/>
    <property type="molecule type" value="Genomic_DNA"/>
</dbReference>
<evidence type="ECO:0008006" key="4">
    <source>
        <dbReference type="Google" id="ProtNLM"/>
    </source>
</evidence>
<dbReference type="KEGG" id="cgk:CGERO_08650"/>